<dbReference type="RefSeq" id="WP_272420283.1">
    <property type="nucleotide sequence ID" value="NZ_JAGTJJ010000005.1"/>
</dbReference>
<dbReference type="CDD" id="cd00130">
    <property type="entry name" value="PAS"/>
    <property type="match status" value="2"/>
</dbReference>
<dbReference type="Gene3D" id="3.30.450.20">
    <property type="entry name" value="PAS domain"/>
    <property type="match status" value="2"/>
</dbReference>
<comment type="subcellular location">
    <subcellularLocation>
        <location evidence="2">Cell membrane</location>
        <topology evidence="2">Multi-pass membrane protein</topology>
    </subcellularLocation>
</comment>
<accession>A0A9X3X0Q1</accession>
<keyword evidence="7 11" id="KW-1133">Transmembrane helix</keyword>
<sequence length="834" mass="90947">MARSGKAAWSRTLGPAAMLFTSYFLLADWGLQWATVPGAGSPVFPAAGVALAGLLLGGLRLWPAVFAGRMAAFFLDGRSFPMWAQCAIAAGNTIAAVGGAWILTRVHVRPALTRLRDMLALIGACVVSSAVGATIGSSTLASVIAHGFGRAPVLWLTWWAGNVMGMLVVTPLVLSWMPSEPIGRSFRWWLHLVLSTVTAGAVAWFIFGPHMPHLPLAWLIFPALMWAALAGGVRGATAAMLPSASAAVWGTTAGYGPFAPVAEHLRLVLLQQFVAVAAASTLVLAVVVDERRRSELLRENEERLRLASRAGRTGVWTWNLTTGRAFWTPEACELYGYGMGCTVDYERWIESVHPDDREQTRRKVREAVEQAQSGGSGPHSYKDEYRVTHVDGTTLWLESSGAIERKGDELVMLGVIRDITERKLAEAALHESEAHIRRVLDNLFAFVGVLDLEGTVLQCNRAPLEAANITAVDVLGKKFWDCYWWSGLPEAQARIRDAMDRAKRGEVVRFDVTARMAGNSLICVDFQLAPLRDDEGRVTHLLPSGMDITARKRAENERERLLESERAARAEAERASRLKDEFLSTVSHELRTPLTLILGWSQVLRRRANGKDQDLHKGLAVIDRNARVLSQLIEDLLDMGRFSTGKTRLEVQSVDLHDVVALVLSSVAPSAAAKHIELESISRPFPGRVCGDLNRLQQVIWNLVSNAVKFTPSGGKVEVTLDRIDDLVEITVSDTGQGIKPEFLPHVFERFRQADSSPTRVHGGLGLGLAIVKNLVELHGGTVRVTSDGEGKGATFVVRLPIEEARVSEGAEVDDVSNLGIAVRAVNDSTRRTG</sequence>
<dbReference type="InterPro" id="IPR004358">
    <property type="entry name" value="Sig_transdc_His_kin-like_C"/>
</dbReference>
<dbReference type="InterPro" id="IPR001610">
    <property type="entry name" value="PAC"/>
</dbReference>
<dbReference type="SMART" id="SM00091">
    <property type="entry name" value="PAS"/>
    <property type="match status" value="2"/>
</dbReference>
<dbReference type="SUPFAM" id="SSF55874">
    <property type="entry name" value="ATPase domain of HSP90 chaperone/DNA topoisomerase II/histidine kinase"/>
    <property type="match status" value="1"/>
</dbReference>
<dbReference type="PROSITE" id="PS50109">
    <property type="entry name" value="HIS_KIN"/>
    <property type="match status" value="1"/>
</dbReference>
<feature type="domain" description="PAS" evidence="13">
    <location>
        <begin position="432"/>
        <end position="506"/>
    </location>
</feature>
<evidence type="ECO:0000256" key="11">
    <source>
        <dbReference type="SAM" id="Phobius"/>
    </source>
</evidence>
<dbReference type="Pfam" id="PF00512">
    <property type="entry name" value="HisKA"/>
    <property type="match status" value="1"/>
</dbReference>
<dbReference type="InterPro" id="IPR005467">
    <property type="entry name" value="His_kinase_dom"/>
</dbReference>
<dbReference type="PANTHER" id="PTHR43547">
    <property type="entry name" value="TWO-COMPONENT HISTIDINE KINASE"/>
    <property type="match status" value="1"/>
</dbReference>
<feature type="transmembrane region" description="Helical" evidence="11">
    <location>
        <begin position="213"/>
        <end position="231"/>
    </location>
</feature>
<dbReference type="Pfam" id="PF05231">
    <property type="entry name" value="MASE1"/>
    <property type="match status" value="1"/>
</dbReference>
<dbReference type="EMBL" id="JAGTJJ010000005">
    <property type="protein sequence ID" value="MDC3981614.1"/>
    <property type="molecule type" value="Genomic_DNA"/>
</dbReference>
<dbReference type="Pfam" id="PF08447">
    <property type="entry name" value="PAS_3"/>
    <property type="match status" value="1"/>
</dbReference>
<gene>
    <name evidence="15" type="ORF">KEG57_13960</name>
</gene>
<dbReference type="InterPro" id="IPR003661">
    <property type="entry name" value="HisK_dim/P_dom"/>
</dbReference>
<evidence type="ECO:0000256" key="8">
    <source>
        <dbReference type="ARBA" id="ARBA00023136"/>
    </source>
</evidence>
<keyword evidence="9" id="KW-0175">Coiled coil</keyword>
<evidence type="ECO:0000256" key="1">
    <source>
        <dbReference type="ARBA" id="ARBA00000085"/>
    </source>
</evidence>
<protein>
    <recommendedName>
        <fullName evidence="3">histidine kinase</fullName>
        <ecNumber evidence="3">2.7.13.3</ecNumber>
    </recommendedName>
</protein>
<evidence type="ECO:0000259" key="13">
    <source>
        <dbReference type="PROSITE" id="PS50112"/>
    </source>
</evidence>
<dbReference type="CDD" id="cd16922">
    <property type="entry name" value="HATPase_EvgS-ArcB-TorS-like"/>
    <property type="match status" value="1"/>
</dbReference>
<dbReference type="SMART" id="SM00086">
    <property type="entry name" value="PAC"/>
    <property type="match status" value="2"/>
</dbReference>
<dbReference type="SUPFAM" id="SSF55785">
    <property type="entry name" value="PYP-like sensor domain (PAS domain)"/>
    <property type="match status" value="2"/>
</dbReference>
<evidence type="ECO:0000259" key="12">
    <source>
        <dbReference type="PROSITE" id="PS50109"/>
    </source>
</evidence>
<evidence type="ECO:0000256" key="9">
    <source>
        <dbReference type="SAM" id="Coils"/>
    </source>
</evidence>
<feature type="domain" description="PAC" evidence="14">
    <location>
        <begin position="381"/>
        <end position="431"/>
    </location>
</feature>
<dbReference type="InterPro" id="IPR013655">
    <property type="entry name" value="PAS_fold_3"/>
</dbReference>
<dbReference type="FunFam" id="3.30.565.10:FF:000010">
    <property type="entry name" value="Sensor histidine kinase RcsC"/>
    <property type="match status" value="1"/>
</dbReference>
<dbReference type="Gene3D" id="2.10.70.100">
    <property type="match status" value="1"/>
</dbReference>
<evidence type="ECO:0000259" key="14">
    <source>
        <dbReference type="PROSITE" id="PS50113"/>
    </source>
</evidence>
<feature type="transmembrane region" description="Helical" evidence="11">
    <location>
        <begin position="12"/>
        <end position="31"/>
    </location>
</feature>
<dbReference type="InterPro" id="IPR013656">
    <property type="entry name" value="PAS_4"/>
</dbReference>
<evidence type="ECO:0000256" key="5">
    <source>
        <dbReference type="ARBA" id="ARBA00022553"/>
    </source>
</evidence>
<proteinExistence type="predicted"/>
<dbReference type="InterPro" id="IPR036097">
    <property type="entry name" value="HisK_dim/P_sf"/>
</dbReference>
<evidence type="ECO:0000256" key="10">
    <source>
        <dbReference type="SAM" id="MobiDB-lite"/>
    </source>
</evidence>
<feature type="region of interest" description="Disordered" evidence="10">
    <location>
        <begin position="356"/>
        <end position="383"/>
    </location>
</feature>
<comment type="caution">
    <text evidence="15">The sequence shown here is derived from an EMBL/GenBank/DDBJ whole genome shotgun (WGS) entry which is preliminary data.</text>
</comment>
<evidence type="ECO:0000256" key="3">
    <source>
        <dbReference type="ARBA" id="ARBA00012438"/>
    </source>
</evidence>
<feature type="transmembrane region" description="Helical" evidence="11">
    <location>
        <begin position="82"/>
        <end position="106"/>
    </location>
</feature>
<feature type="compositionally biased region" description="Basic and acidic residues" evidence="10">
    <location>
        <begin position="356"/>
        <end position="368"/>
    </location>
</feature>
<dbReference type="PROSITE" id="PS50113">
    <property type="entry name" value="PAC"/>
    <property type="match status" value="2"/>
</dbReference>
<dbReference type="InterPro" id="IPR035965">
    <property type="entry name" value="PAS-like_dom_sf"/>
</dbReference>
<dbReference type="FunFam" id="3.30.450.20:FF:000155">
    <property type="entry name" value="Sensor histidine kinase TodS"/>
    <property type="match status" value="1"/>
</dbReference>
<feature type="transmembrane region" description="Helical" evidence="11">
    <location>
        <begin position="156"/>
        <end position="176"/>
    </location>
</feature>
<dbReference type="Gene3D" id="3.30.565.10">
    <property type="entry name" value="Histidine kinase-like ATPase, C-terminal domain"/>
    <property type="match status" value="1"/>
</dbReference>
<dbReference type="InterPro" id="IPR000700">
    <property type="entry name" value="PAS-assoc_C"/>
</dbReference>
<keyword evidence="5" id="KW-0597">Phosphoprotein</keyword>
<feature type="transmembrane region" description="Helical" evidence="11">
    <location>
        <begin position="238"/>
        <end position="256"/>
    </location>
</feature>
<dbReference type="InterPro" id="IPR036890">
    <property type="entry name" value="HATPase_C_sf"/>
</dbReference>
<dbReference type="EC" id="2.7.13.3" evidence="3"/>
<feature type="transmembrane region" description="Helical" evidence="11">
    <location>
        <begin position="188"/>
        <end position="207"/>
    </location>
</feature>
<dbReference type="PRINTS" id="PR00344">
    <property type="entry name" value="BCTRLSENSOR"/>
</dbReference>
<reference evidence="15 16" key="1">
    <citation type="submission" date="2021-04" db="EMBL/GenBank/DDBJ databases">
        <title>Genome analysis of Polyangium sp.</title>
        <authorList>
            <person name="Li Y."/>
            <person name="Wang J."/>
        </authorList>
    </citation>
    <scope>NUCLEOTIDE SEQUENCE [LARGE SCALE GENOMIC DNA]</scope>
    <source>
        <strain evidence="15 16">SDU14</strain>
    </source>
</reference>
<keyword evidence="4" id="KW-1003">Cell membrane</keyword>
<dbReference type="Gene3D" id="1.10.287.130">
    <property type="match status" value="1"/>
</dbReference>
<dbReference type="InterPro" id="IPR000014">
    <property type="entry name" value="PAS"/>
</dbReference>
<feature type="domain" description="PAC" evidence="14">
    <location>
        <begin position="508"/>
        <end position="560"/>
    </location>
</feature>
<keyword evidence="16" id="KW-1185">Reference proteome</keyword>
<dbReference type="InterPro" id="IPR003594">
    <property type="entry name" value="HATPase_dom"/>
</dbReference>
<feature type="transmembrane region" description="Helical" evidence="11">
    <location>
        <begin position="118"/>
        <end position="144"/>
    </location>
</feature>
<evidence type="ECO:0000256" key="4">
    <source>
        <dbReference type="ARBA" id="ARBA00022475"/>
    </source>
</evidence>
<dbReference type="PANTHER" id="PTHR43547:SF2">
    <property type="entry name" value="HYBRID SIGNAL TRANSDUCTION HISTIDINE KINASE C"/>
    <property type="match status" value="1"/>
</dbReference>
<dbReference type="GO" id="GO:0000155">
    <property type="term" value="F:phosphorelay sensor kinase activity"/>
    <property type="evidence" value="ECO:0007669"/>
    <property type="project" value="InterPro"/>
</dbReference>
<dbReference type="AlphaFoldDB" id="A0A9X3X0Q1"/>
<feature type="coiled-coil region" evidence="9">
    <location>
        <begin position="551"/>
        <end position="581"/>
    </location>
</feature>
<evidence type="ECO:0000256" key="7">
    <source>
        <dbReference type="ARBA" id="ARBA00022989"/>
    </source>
</evidence>
<keyword evidence="6 11" id="KW-0812">Transmembrane</keyword>
<feature type="domain" description="Histidine kinase" evidence="12">
    <location>
        <begin position="585"/>
        <end position="804"/>
    </location>
</feature>
<evidence type="ECO:0000313" key="15">
    <source>
        <dbReference type="EMBL" id="MDC3981614.1"/>
    </source>
</evidence>
<dbReference type="SMART" id="SM00387">
    <property type="entry name" value="HATPase_c"/>
    <property type="match status" value="1"/>
</dbReference>
<keyword evidence="8 11" id="KW-0472">Membrane</keyword>
<evidence type="ECO:0000313" key="16">
    <source>
        <dbReference type="Proteomes" id="UP001151081"/>
    </source>
</evidence>
<organism evidence="15 16">
    <name type="scientific">Polyangium jinanense</name>
    <dbReference type="NCBI Taxonomy" id="2829994"/>
    <lineage>
        <taxon>Bacteria</taxon>
        <taxon>Pseudomonadati</taxon>
        <taxon>Myxococcota</taxon>
        <taxon>Polyangia</taxon>
        <taxon>Polyangiales</taxon>
        <taxon>Polyangiaceae</taxon>
        <taxon>Polyangium</taxon>
    </lineage>
</organism>
<dbReference type="GO" id="GO:0005886">
    <property type="term" value="C:plasma membrane"/>
    <property type="evidence" value="ECO:0007669"/>
    <property type="project" value="UniProtKB-SubCell"/>
</dbReference>
<dbReference type="CDD" id="cd00082">
    <property type="entry name" value="HisKA"/>
    <property type="match status" value="1"/>
</dbReference>
<dbReference type="InterPro" id="IPR007895">
    <property type="entry name" value="MASE1"/>
</dbReference>
<dbReference type="Proteomes" id="UP001151081">
    <property type="component" value="Unassembled WGS sequence"/>
</dbReference>
<comment type="catalytic activity">
    <reaction evidence="1">
        <text>ATP + protein L-histidine = ADP + protein N-phospho-L-histidine.</text>
        <dbReference type="EC" id="2.7.13.3"/>
    </reaction>
</comment>
<dbReference type="SUPFAM" id="SSF47384">
    <property type="entry name" value="Homodimeric domain of signal transducing histidine kinase"/>
    <property type="match status" value="1"/>
</dbReference>
<evidence type="ECO:0000256" key="2">
    <source>
        <dbReference type="ARBA" id="ARBA00004651"/>
    </source>
</evidence>
<evidence type="ECO:0000256" key="6">
    <source>
        <dbReference type="ARBA" id="ARBA00022692"/>
    </source>
</evidence>
<name>A0A9X3X0Q1_9BACT</name>
<feature type="transmembrane region" description="Helical" evidence="11">
    <location>
        <begin position="43"/>
        <end position="62"/>
    </location>
</feature>
<dbReference type="PROSITE" id="PS50112">
    <property type="entry name" value="PAS"/>
    <property type="match status" value="2"/>
</dbReference>
<feature type="domain" description="PAS" evidence="13">
    <location>
        <begin position="300"/>
        <end position="371"/>
    </location>
</feature>
<dbReference type="NCBIfam" id="TIGR00229">
    <property type="entry name" value="sensory_box"/>
    <property type="match status" value="2"/>
</dbReference>
<feature type="transmembrane region" description="Helical" evidence="11">
    <location>
        <begin position="268"/>
        <end position="288"/>
    </location>
</feature>
<dbReference type="SMART" id="SM00388">
    <property type="entry name" value="HisKA"/>
    <property type="match status" value="1"/>
</dbReference>
<dbReference type="Pfam" id="PF02518">
    <property type="entry name" value="HATPase_c"/>
    <property type="match status" value="1"/>
</dbReference>
<dbReference type="Pfam" id="PF08448">
    <property type="entry name" value="PAS_4"/>
    <property type="match status" value="1"/>
</dbReference>